<keyword evidence="4 5" id="KW-1133">Transmembrane helix</keyword>
<dbReference type="AlphaFoldDB" id="A0A6A8DEF0"/>
<dbReference type="PANTHER" id="PTHR33392">
    <property type="entry name" value="POLYISOPRENYL-TEICHOIC ACID--PEPTIDOGLYCAN TEICHOIC ACID TRANSFERASE TAGU"/>
    <property type="match status" value="1"/>
</dbReference>
<dbReference type="EMBL" id="WJNG01000001">
    <property type="protein sequence ID" value="MRH41287.1"/>
    <property type="molecule type" value="Genomic_DNA"/>
</dbReference>
<dbReference type="OrthoDB" id="27330at2"/>
<proteinExistence type="inferred from homology"/>
<organism evidence="7 8">
    <name type="scientific">Aquibacillus halophilus</name>
    <dbReference type="NCBI Taxonomy" id="930132"/>
    <lineage>
        <taxon>Bacteria</taxon>
        <taxon>Bacillati</taxon>
        <taxon>Bacillota</taxon>
        <taxon>Bacilli</taxon>
        <taxon>Bacillales</taxon>
        <taxon>Bacillaceae</taxon>
        <taxon>Aquibacillus</taxon>
    </lineage>
</organism>
<sequence>MKNQNESRTGKLTVKKRKKIILIWTPFLLLLVTGIVYATMLYNIAENVAIKSYENDGREKSQLRDEQVNPDIDNVSVLFIGVDDSSKRDFETSRSDALILATLNNEAKSVKLLSIPRDSYVFVPEVGYYTKVNHAHAYGGPQATIETLEQFIDIPIDYYVRLNFDAFIDVVEALNGITLNVPYELSEQNSNDKQGAIHLMPGEQLLDGEEALAFARTRKLDGDIERGGRHQEIIKSIMDRATSINSILKYDDVLEAVGANMKTNMTFSQMKSFASYVTSRDLSLETIQLDGIGTYIDNLWYYQIDEKSLTLVKRKLKDNLEISGQTSGESLELDNTAVNQN</sequence>
<comment type="caution">
    <text evidence="7">The sequence shown here is derived from an EMBL/GenBank/DDBJ whole genome shotgun (WGS) entry which is preliminary data.</text>
</comment>
<evidence type="ECO:0000313" key="8">
    <source>
        <dbReference type="Proteomes" id="UP000799092"/>
    </source>
</evidence>
<comment type="similarity">
    <text evidence="1">Belongs to the LytR/CpsA/Psr (LCP) family.</text>
</comment>
<dbReference type="InterPro" id="IPR004474">
    <property type="entry name" value="LytR_CpsA_psr"/>
</dbReference>
<evidence type="ECO:0000256" key="5">
    <source>
        <dbReference type="SAM" id="Phobius"/>
    </source>
</evidence>
<dbReference type="Proteomes" id="UP000799092">
    <property type="component" value="Unassembled WGS sequence"/>
</dbReference>
<dbReference type="Pfam" id="PF03816">
    <property type="entry name" value="LytR_cpsA_psr"/>
    <property type="match status" value="1"/>
</dbReference>
<evidence type="ECO:0000256" key="4">
    <source>
        <dbReference type="ARBA" id="ARBA00022989"/>
    </source>
</evidence>
<accession>A0A6A8DEF0</accession>
<keyword evidence="3" id="KW-0735">Signal-anchor</keyword>
<evidence type="ECO:0000256" key="3">
    <source>
        <dbReference type="ARBA" id="ARBA00022968"/>
    </source>
</evidence>
<evidence type="ECO:0000256" key="1">
    <source>
        <dbReference type="ARBA" id="ARBA00006068"/>
    </source>
</evidence>
<dbReference type="Gene3D" id="3.40.630.190">
    <property type="entry name" value="LCP protein"/>
    <property type="match status" value="1"/>
</dbReference>
<feature type="transmembrane region" description="Helical" evidence="5">
    <location>
        <begin position="21"/>
        <end position="42"/>
    </location>
</feature>
<dbReference type="GO" id="GO:0071555">
    <property type="term" value="P:cell wall organization"/>
    <property type="evidence" value="ECO:0007669"/>
    <property type="project" value="UniProtKB-KW"/>
</dbReference>
<dbReference type="InterPro" id="IPR050922">
    <property type="entry name" value="LytR/CpsA/Psr_CW_biosynth"/>
</dbReference>
<keyword evidence="2 5" id="KW-0812">Transmembrane</keyword>
<name>A0A6A8DEF0_9BACI</name>
<keyword evidence="8" id="KW-1185">Reference proteome</keyword>
<reference evidence="7" key="1">
    <citation type="submission" date="2019-11" db="EMBL/GenBank/DDBJ databases">
        <authorList>
            <person name="Li J."/>
        </authorList>
    </citation>
    <scope>NUCLEOTIDE SEQUENCE</scope>
    <source>
        <strain evidence="7">B6B</strain>
    </source>
</reference>
<dbReference type="RefSeq" id="WP_153734947.1">
    <property type="nucleotide sequence ID" value="NZ_WJNG01000001.1"/>
</dbReference>
<protein>
    <submittedName>
        <fullName evidence="7">LytR family transcriptional regulator</fullName>
    </submittedName>
</protein>
<evidence type="ECO:0000256" key="2">
    <source>
        <dbReference type="ARBA" id="ARBA00022692"/>
    </source>
</evidence>
<gene>
    <name evidence="7" type="ORF">GH741_01200</name>
</gene>
<dbReference type="NCBIfam" id="TIGR00350">
    <property type="entry name" value="lytR_cpsA_psr"/>
    <property type="match status" value="1"/>
</dbReference>
<feature type="domain" description="Cell envelope-related transcriptional attenuator" evidence="6">
    <location>
        <begin position="94"/>
        <end position="241"/>
    </location>
</feature>
<evidence type="ECO:0000313" key="7">
    <source>
        <dbReference type="EMBL" id="MRH41287.1"/>
    </source>
</evidence>
<keyword evidence="5" id="KW-0472">Membrane</keyword>
<evidence type="ECO:0000259" key="6">
    <source>
        <dbReference type="Pfam" id="PF03816"/>
    </source>
</evidence>
<dbReference type="PANTHER" id="PTHR33392:SF3">
    <property type="entry name" value="POLYISOPRENYL-TEICHOIC ACID--PEPTIDOGLYCAN TEICHOIC ACID TRANSFERASE TAGT"/>
    <property type="match status" value="1"/>
</dbReference>